<dbReference type="InterPro" id="IPR054274">
    <property type="entry name" value="DUF7005"/>
</dbReference>
<sequence>METQLFRLEILKGFGATDSNLQELLDYSQSAFQHESLTEAIQATKVSEPHLETWQQYCNLAQIEGTFPVLARRLVQLQFPIKEGMSDVKNYQAATKRGVTTEGMSEASGLTLIQPDQVQLFLHETLVGLIPVILVSDRQDFVTLIQALTKKNEPSPVPESMGACIVGGYNNWDRINEYRSKWSDQWSSQQSAPPSESDWQTEFKKIIPKKPLYQDRFIILSKSFYSNVSPSTLGLEQIEWLNLSHLIRLEHECTHYCTRRLLNSMRNNLVDELIADYRGIMAATGTFHAQWFLTFMGLENFPIYREGGRLENYRGSPPLSDSAYQIVQKLIKTAAENLEKFVQQTSDKLNGEDIKGLQQNDQQLLLLIALTYLTLEELASPNSLQLLHQSIQKFIPLFTGKESHISGENLL</sequence>
<dbReference type="RefSeq" id="WP_323263190.1">
    <property type="nucleotide sequence ID" value="NZ_JAYGIE010000109.1"/>
</dbReference>
<gene>
    <name evidence="1" type="ORF">VB774_20925</name>
</gene>
<dbReference type="Proteomes" id="UP001301388">
    <property type="component" value="Unassembled WGS sequence"/>
</dbReference>
<evidence type="ECO:0000313" key="1">
    <source>
        <dbReference type="EMBL" id="MEA5480100.1"/>
    </source>
</evidence>
<dbReference type="Pfam" id="PF22541">
    <property type="entry name" value="DUF7005"/>
    <property type="match status" value="1"/>
</dbReference>
<organism evidence="1 2">
    <name type="scientific">Pseudanabaena galeata UHCC 0370</name>
    <dbReference type="NCBI Taxonomy" id="3110310"/>
    <lineage>
        <taxon>Bacteria</taxon>
        <taxon>Bacillati</taxon>
        <taxon>Cyanobacteriota</taxon>
        <taxon>Cyanophyceae</taxon>
        <taxon>Pseudanabaenales</taxon>
        <taxon>Pseudanabaenaceae</taxon>
        <taxon>Pseudanabaena</taxon>
    </lineage>
</organism>
<accession>A0ABU5TP26</accession>
<protein>
    <submittedName>
        <fullName evidence="1">Uncharacterized protein</fullName>
    </submittedName>
</protein>
<dbReference type="EMBL" id="JAYGIE010000109">
    <property type="protein sequence ID" value="MEA5480100.1"/>
    <property type="molecule type" value="Genomic_DNA"/>
</dbReference>
<name>A0ABU5TP26_9CYAN</name>
<keyword evidence="2" id="KW-1185">Reference proteome</keyword>
<comment type="caution">
    <text evidence="1">The sequence shown here is derived from an EMBL/GenBank/DDBJ whole genome shotgun (WGS) entry which is preliminary data.</text>
</comment>
<proteinExistence type="predicted"/>
<evidence type="ECO:0000313" key="2">
    <source>
        <dbReference type="Proteomes" id="UP001301388"/>
    </source>
</evidence>
<reference evidence="1 2" key="1">
    <citation type="submission" date="2023-12" db="EMBL/GenBank/DDBJ databases">
        <title>Baltic Sea Cyanobacteria.</title>
        <authorList>
            <person name="Delbaje E."/>
            <person name="Fewer D.P."/>
            <person name="Shishido T.K."/>
        </authorList>
    </citation>
    <scope>NUCLEOTIDE SEQUENCE [LARGE SCALE GENOMIC DNA]</scope>
    <source>
        <strain evidence="1 2">UHCC 0370</strain>
    </source>
</reference>